<dbReference type="RefSeq" id="WP_003952741.1">
    <property type="nucleotide sequence ID" value="NZ_CM000914.1"/>
</dbReference>
<organism evidence="1 2">
    <name type="scientific">Streptomyces clavuligerus</name>
    <dbReference type="NCBI Taxonomy" id="1901"/>
    <lineage>
        <taxon>Bacteria</taxon>
        <taxon>Bacillati</taxon>
        <taxon>Actinomycetota</taxon>
        <taxon>Actinomycetes</taxon>
        <taxon>Kitasatosporales</taxon>
        <taxon>Streptomycetaceae</taxon>
        <taxon>Streptomyces</taxon>
    </lineage>
</organism>
<keyword evidence="2" id="KW-1185">Reference proteome</keyword>
<dbReference type="EMBL" id="CM000914">
    <property type="protein sequence ID" value="EFG04997.2"/>
    <property type="molecule type" value="Genomic_DNA"/>
</dbReference>
<evidence type="ECO:0000313" key="1">
    <source>
        <dbReference type="EMBL" id="EFG04997.2"/>
    </source>
</evidence>
<sequence>MNEIAHEQAEARRRADRARWGGLGPAVARAQKILTDPDGYAALDTVVRADGCLTSADGPESRPRTHSIE</sequence>
<name>B5GLZ3_STRCL</name>
<keyword evidence="1" id="KW-0614">Plasmid</keyword>
<protein>
    <submittedName>
        <fullName evidence="1">Uncharacterized protein</fullName>
    </submittedName>
</protein>
<accession>B5GLZ3</accession>
<gene>
    <name evidence="1" type="ORF">SCLAV_p1516</name>
</gene>
<proteinExistence type="predicted"/>
<reference evidence="1 2" key="1">
    <citation type="journal article" date="2010" name="Genome Biol. Evol.">
        <title>The sequence of a 1.8-mb bacterial linear plasmid reveals a rich evolutionary reservoir of secondary metabolic pathways.</title>
        <authorList>
            <person name="Medema M.H."/>
            <person name="Trefzer A."/>
            <person name="Kovalchuk A."/>
            <person name="van den Berg M."/>
            <person name="Mueller U."/>
            <person name="Heijne W."/>
            <person name="Wu L."/>
            <person name="Alam M.T."/>
            <person name="Ronning C.M."/>
            <person name="Nierman W.C."/>
            <person name="Bovenberg R.A.L."/>
            <person name="Breitling R."/>
            <person name="Takano E."/>
        </authorList>
    </citation>
    <scope>NUCLEOTIDE SEQUENCE [LARGE SCALE GENOMIC DNA]</scope>
    <source>
        <strain evidence="2">ATCC 27064 / DSM 738 / JCM 4710 / NBRC 13307 / NCIMB 12785 / NRRL 3585 / VKM Ac-602</strain>
        <plasmid evidence="1">pSCL4</plasmid>
    </source>
</reference>
<dbReference type="AlphaFoldDB" id="B5GLZ3"/>
<dbReference type="Proteomes" id="UP000002357">
    <property type="component" value="Plasmid pSCL4"/>
</dbReference>
<evidence type="ECO:0000313" key="2">
    <source>
        <dbReference type="Proteomes" id="UP000002357"/>
    </source>
</evidence>
<dbReference type="GeneID" id="93734558"/>
<geneLocation type="plasmid" evidence="1 2">
    <name>pSCL4</name>
</geneLocation>